<evidence type="ECO:0000313" key="1">
    <source>
        <dbReference type="EMBL" id="ALG75165.1"/>
    </source>
</evidence>
<organism evidence="1 2">
    <name type="scientific">Azospirillum thiophilum</name>
    <dbReference type="NCBI Taxonomy" id="528244"/>
    <lineage>
        <taxon>Bacteria</taxon>
        <taxon>Pseudomonadati</taxon>
        <taxon>Pseudomonadota</taxon>
        <taxon>Alphaproteobacteria</taxon>
        <taxon>Rhodospirillales</taxon>
        <taxon>Azospirillaceae</taxon>
        <taxon>Azospirillum</taxon>
    </lineage>
</organism>
<dbReference type="RefSeq" id="WP_045585114.1">
    <property type="nucleotide sequence ID" value="NZ_CP012406.1"/>
</dbReference>
<sequence>MSATLNAFLRSACEGREASVRVRDLFNVYTAFCDSKRLRPLTRANFGRRLSHHGYQPQRDGQGHTWVAGIGVRSLPGLPRVAHRPVLLLPEGLTGSDIEALSIVVGELAAARKAVDDGAAADDELSPGTLDVAGGEYLSHAGYHRRSDFPAGQPSDSWLLEPEDWQPTKPMDDAVRGCVFGIAAVAYRLRAGERAEG</sequence>
<reference evidence="1 2" key="2">
    <citation type="journal article" date="2016" name="Genome Announc.">
        <title>Complete Genome Sequence of a Strain of Azospirillum thiophilum Isolated from a Sulfide Spring.</title>
        <authorList>
            <person name="Fomenkov A."/>
            <person name="Vincze T."/>
            <person name="Grabovich M."/>
            <person name="Anton B.P."/>
            <person name="Dubinina G."/>
            <person name="Orlova M."/>
            <person name="Belousova E."/>
            <person name="Roberts R.J."/>
        </authorList>
    </citation>
    <scope>NUCLEOTIDE SEQUENCE [LARGE SCALE GENOMIC DNA]</scope>
    <source>
        <strain evidence="1 2">BV-S</strain>
    </source>
</reference>
<dbReference type="EMBL" id="CP012406">
    <property type="protein sequence ID" value="ALG75165.1"/>
    <property type="molecule type" value="Genomic_DNA"/>
</dbReference>
<dbReference type="AlphaFoldDB" id="A0AAC8W4W2"/>
<dbReference type="Proteomes" id="UP000069935">
    <property type="component" value="Chromosome 6"/>
</dbReference>
<reference evidence="2" key="1">
    <citation type="submission" date="2015-08" db="EMBL/GenBank/DDBJ databases">
        <title>Complete Genome Sequence of Azospirillum thiophilum BV-S.</title>
        <authorList>
            <person name="Fomenkov A."/>
            <person name="Vincze T."/>
            <person name="Grabovich M."/>
            <person name="Dubinina G."/>
            <person name="Orlova M."/>
            <person name="Belousova E."/>
            <person name="Roberts R.J."/>
        </authorList>
    </citation>
    <scope>NUCLEOTIDE SEQUENCE [LARGE SCALE GENOMIC DNA]</scope>
    <source>
        <strain evidence="2">BV-S</strain>
    </source>
</reference>
<dbReference type="KEGG" id="ati:AL072_29965"/>
<accession>A0AAC8W4W2</accession>
<proteinExistence type="predicted"/>
<name>A0AAC8W4W2_9PROT</name>
<keyword evidence="2" id="KW-1185">Reference proteome</keyword>
<gene>
    <name evidence="1" type="ORF">AL072_29965</name>
</gene>
<protein>
    <submittedName>
        <fullName evidence="1">Uncharacterized protein</fullName>
    </submittedName>
</protein>
<evidence type="ECO:0000313" key="2">
    <source>
        <dbReference type="Proteomes" id="UP000069935"/>
    </source>
</evidence>